<feature type="domain" description="PNPLA" evidence="5">
    <location>
        <begin position="7"/>
        <end position="174"/>
    </location>
</feature>
<dbReference type="SUPFAM" id="SSF52151">
    <property type="entry name" value="FabD/lysophospholipase-like"/>
    <property type="match status" value="1"/>
</dbReference>
<dbReference type="PANTHER" id="PTHR14226">
    <property type="entry name" value="NEUROPATHY TARGET ESTERASE/SWISS CHEESE D.MELANOGASTER"/>
    <property type="match status" value="1"/>
</dbReference>
<dbReference type="InterPro" id="IPR050301">
    <property type="entry name" value="NTE"/>
</dbReference>
<evidence type="ECO:0000259" key="5">
    <source>
        <dbReference type="PROSITE" id="PS51635"/>
    </source>
</evidence>
<dbReference type="OrthoDB" id="9802424at2"/>
<reference evidence="6 7" key="1">
    <citation type="submission" date="2016-10" db="EMBL/GenBank/DDBJ databases">
        <authorList>
            <person name="de Groot N.N."/>
        </authorList>
    </citation>
    <scope>NUCLEOTIDE SEQUENCE [LARGE SCALE GENOMIC DNA]</scope>
    <source>
        <strain evidence="6 7">CGMCC 1.3702</strain>
    </source>
</reference>
<evidence type="ECO:0000256" key="2">
    <source>
        <dbReference type="ARBA" id="ARBA00022963"/>
    </source>
</evidence>
<organism evidence="6 7">
    <name type="scientific">Lentibacillus halodurans</name>
    <dbReference type="NCBI Taxonomy" id="237679"/>
    <lineage>
        <taxon>Bacteria</taxon>
        <taxon>Bacillati</taxon>
        <taxon>Bacillota</taxon>
        <taxon>Bacilli</taxon>
        <taxon>Bacillales</taxon>
        <taxon>Bacillaceae</taxon>
        <taxon>Lentibacillus</taxon>
    </lineage>
</organism>
<comment type="caution">
    <text evidence="4">Lacks conserved residue(s) required for the propagation of feature annotation.</text>
</comment>
<dbReference type="AlphaFoldDB" id="A0A1I0W655"/>
<name>A0A1I0W655_9BACI</name>
<accession>A0A1I0W655</accession>
<dbReference type="STRING" id="237679.SAMN04488072_102252"/>
<feature type="active site" description="Proton acceptor" evidence="4">
    <location>
        <position position="161"/>
    </location>
</feature>
<sequence>MEYDAGLMLEGGGMRCAFTVGVLDYFLDHQIEFPYVATASAGALIGSSYIAKQRDRNTELLAGIGKNRKAISIKHFLRNKELFSMDFIFDKLANHLFPLDFQSFSQASSRFIIGTTDINTGRSVFYDTFQKQEDLSTIIRASCSLPVLAPSVGYKGKQLVDGGVADPIPILPLMKHRLKKHVVILTRNKGYVKKPTKLNWFFKRIFQDKPELIKLLRDRHVRYNDTMKKLRAMEQRHEAFIIQPAEPLAASRIENSKQKLEALYHQGYQEAEKNSKALQNFLNNSQKPAAYIKDNVPS</sequence>
<dbReference type="InterPro" id="IPR016035">
    <property type="entry name" value="Acyl_Trfase/lysoPLipase"/>
</dbReference>
<dbReference type="PROSITE" id="PS51635">
    <property type="entry name" value="PNPLA"/>
    <property type="match status" value="1"/>
</dbReference>
<dbReference type="PANTHER" id="PTHR14226:SF25">
    <property type="entry name" value="PHOSPHOESTERASE"/>
    <property type="match status" value="1"/>
</dbReference>
<evidence type="ECO:0000256" key="4">
    <source>
        <dbReference type="PROSITE-ProRule" id="PRU01161"/>
    </source>
</evidence>
<keyword evidence="1 4" id="KW-0378">Hydrolase</keyword>
<evidence type="ECO:0000313" key="6">
    <source>
        <dbReference type="EMBL" id="SFA84152.1"/>
    </source>
</evidence>
<dbReference type="Gene3D" id="3.40.1090.10">
    <property type="entry name" value="Cytosolic phospholipase A2 catalytic domain"/>
    <property type="match status" value="1"/>
</dbReference>
<dbReference type="Proteomes" id="UP000198642">
    <property type="component" value="Unassembled WGS sequence"/>
</dbReference>
<dbReference type="GO" id="GO:0016042">
    <property type="term" value="P:lipid catabolic process"/>
    <property type="evidence" value="ECO:0007669"/>
    <property type="project" value="UniProtKB-UniRule"/>
</dbReference>
<feature type="short sequence motif" description="DGA/G" evidence="4">
    <location>
        <begin position="161"/>
        <end position="163"/>
    </location>
</feature>
<feature type="active site" description="Nucleophile" evidence="4">
    <location>
        <position position="40"/>
    </location>
</feature>
<keyword evidence="2 4" id="KW-0442">Lipid degradation</keyword>
<gene>
    <name evidence="6" type="ORF">SAMN04488072_102252</name>
</gene>
<keyword evidence="3 4" id="KW-0443">Lipid metabolism</keyword>
<dbReference type="EMBL" id="FOJW01000002">
    <property type="protein sequence ID" value="SFA84152.1"/>
    <property type="molecule type" value="Genomic_DNA"/>
</dbReference>
<dbReference type="RefSeq" id="WP_090233905.1">
    <property type="nucleotide sequence ID" value="NZ_FOJW01000002.1"/>
</dbReference>
<evidence type="ECO:0000313" key="7">
    <source>
        <dbReference type="Proteomes" id="UP000198642"/>
    </source>
</evidence>
<proteinExistence type="predicted"/>
<dbReference type="Pfam" id="PF01734">
    <property type="entry name" value="Patatin"/>
    <property type="match status" value="1"/>
</dbReference>
<dbReference type="Pfam" id="PF19890">
    <property type="entry name" value="DUF6363"/>
    <property type="match status" value="1"/>
</dbReference>
<dbReference type="GO" id="GO:0016787">
    <property type="term" value="F:hydrolase activity"/>
    <property type="evidence" value="ECO:0007669"/>
    <property type="project" value="UniProtKB-UniRule"/>
</dbReference>
<dbReference type="InterPro" id="IPR002641">
    <property type="entry name" value="PNPLA_dom"/>
</dbReference>
<dbReference type="CDD" id="cd07208">
    <property type="entry name" value="Pat_hypo_Ecoli_yjju_like"/>
    <property type="match status" value="1"/>
</dbReference>
<keyword evidence="7" id="KW-1185">Reference proteome</keyword>
<protein>
    <submittedName>
        <fullName evidence="6">Predicted phospholipase, patatin/cPLA2 family</fullName>
    </submittedName>
</protein>
<evidence type="ECO:0000256" key="1">
    <source>
        <dbReference type="ARBA" id="ARBA00022801"/>
    </source>
</evidence>
<evidence type="ECO:0000256" key="3">
    <source>
        <dbReference type="ARBA" id="ARBA00023098"/>
    </source>
</evidence>
<dbReference type="InterPro" id="IPR045943">
    <property type="entry name" value="DUF6363"/>
</dbReference>
<dbReference type="InterPro" id="IPR037483">
    <property type="entry name" value="YjjU-like"/>
</dbReference>